<evidence type="ECO:0000313" key="1">
    <source>
        <dbReference type="EMBL" id="KAK2872923.1"/>
    </source>
</evidence>
<gene>
    <name evidence="1" type="ORF">Q8A67_022820</name>
</gene>
<dbReference type="AlphaFoldDB" id="A0AA88P7G7"/>
<reference evidence="1" key="1">
    <citation type="submission" date="2023-08" db="EMBL/GenBank/DDBJ databases">
        <title>Chromosome-level Genome Assembly of mud carp (Cirrhinus molitorella).</title>
        <authorList>
            <person name="Liu H."/>
        </authorList>
    </citation>
    <scope>NUCLEOTIDE SEQUENCE</scope>
    <source>
        <strain evidence="1">Prfri</strain>
        <tissue evidence="1">Muscle</tissue>
    </source>
</reference>
<dbReference type="Proteomes" id="UP001187343">
    <property type="component" value="Unassembled WGS sequence"/>
</dbReference>
<evidence type="ECO:0000313" key="2">
    <source>
        <dbReference type="Proteomes" id="UP001187343"/>
    </source>
</evidence>
<accession>A0AA88P7G7</accession>
<keyword evidence="2" id="KW-1185">Reference proteome</keyword>
<dbReference type="EMBL" id="JAUYZG010000022">
    <property type="protein sequence ID" value="KAK2872923.1"/>
    <property type="molecule type" value="Genomic_DNA"/>
</dbReference>
<comment type="caution">
    <text evidence="1">The sequence shown here is derived from an EMBL/GenBank/DDBJ whole genome shotgun (WGS) entry which is preliminary data.</text>
</comment>
<proteinExistence type="predicted"/>
<organism evidence="1 2">
    <name type="scientific">Cirrhinus molitorella</name>
    <name type="common">mud carp</name>
    <dbReference type="NCBI Taxonomy" id="172907"/>
    <lineage>
        <taxon>Eukaryota</taxon>
        <taxon>Metazoa</taxon>
        <taxon>Chordata</taxon>
        <taxon>Craniata</taxon>
        <taxon>Vertebrata</taxon>
        <taxon>Euteleostomi</taxon>
        <taxon>Actinopterygii</taxon>
        <taxon>Neopterygii</taxon>
        <taxon>Teleostei</taxon>
        <taxon>Ostariophysi</taxon>
        <taxon>Cypriniformes</taxon>
        <taxon>Cyprinidae</taxon>
        <taxon>Labeoninae</taxon>
        <taxon>Labeonini</taxon>
        <taxon>Cirrhinus</taxon>
    </lineage>
</organism>
<protein>
    <submittedName>
        <fullName evidence="1">Uncharacterized protein</fullName>
    </submittedName>
</protein>
<name>A0AA88P7G7_9TELE</name>
<sequence length="93" mass="9948">MLAAHQHQIARLNTLTEELVKALQSFQATITPNPQPPPAAALPSGVPAAAAAASGPRLALPEKYDGSPAKCFSLQEEKVTWKKSLTQYQVLSR</sequence>